<accession>A0AAQ3MYD2</accession>
<evidence type="ECO:0000313" key="1">
    <source>
        <dbReference type="EMBL" id="WVY99365.1"/>
    </source>
</evidence>
<gene>
    <name evidence="1" type="ORF">V8G54_025435</name>
</gene>
<keyword evidence="2" id="KW-1185">Reference proteome</keyword>
<organism evidence="1 2">
    <name type="scientific">Vigna mungo</name>
    <name type="common">Black gram</name>
    <name type="synonym">Phaseolus mungo</name>
    <dbReference type="NCBI Taxonomy" id="3915"/>
    <lineage>
        <taxon>Eukaryota</taxon>
        <taxon>Viridiplantae</taxon>
        <taxon>Streptophyta</taxon>
        <taxon>Embryophyta</taxon>
        <taxon>Tracheophyta</taxon>
        <taxon>Spermatophyta</taxon>
        <taxon>Magnoliopsida</taxon>
        <taxon>eudicotyledons</taxon>
        <taxon>Gunneridae</taxon>
        <taxon>Pentapetalae</taxon>
        <taxon>rosids</taxon>
        <taxon>fabids</taxon>
        <taxon>Fabales</taxon>
        <taxon>Fabaceae</taxon>
        <taxon>Papilionoideae</taxon>
        <taxon>50 kb inversion clade</taxon>
        <taxon>NPAAA clade</taxon>
        <taxon>indigoferoid/millettioid clade</taxon>
        <taxon>Phaseoleae</taxon>
        <taxon>Vigna</taxon>
    </lineage>
</organism>
<dbReference type="Proteomes" id="UP001374535">
    <property type="component" value="Chromosome 8"/>
</dbReference>
<dbReference type="EMBL" id="CP144693">
    <property type="protein sequence ID" value="WVY99365.1"/>
    <property type="molecule type" value="Genomic_DNA"/>
</dbReference>
<proteinExistence type="predicted"/>
<sequence length="130" mass="15131">MVLFLIYQNQLCNTSIFLWNKLHHKLETLIVSQRISSYHLQAYLVVFSVYVSDDMLCHTILSIMYILPRDDGSFSAPFTFVNVNGFYLRGKGFGNIVCFVAENIKYHLSSFFKINIGFQLLNLRVRHLSL</sequence>
<evidence type="ECO:0000313" key="2">
    <source>
        <dbReference type="Proteomes" id="UP001374535"/>
    </source>
</evidence>
<dbReference type="AlphaFoldDB" id="A0AAQ3MYD2"/>
<reference evidence="1 2" key="1">
    <citation type="journal article" date="2023" name="Life. Sci Alliance">
        <title>Evolutionary insights into 3D genome organization and epigenetic landscape of Vigna mungo.</title>
        <authorList>
            <person name="Junaid A."/>
            <person name="Singh B."/>
            <person name="Bhatia S."/>
        </authorList>
    </citation>
    <scope>NUCLEOTIDE SEQUENCE [LARGE SCALE GENOMIC DNA]</scope>
    <source>
        <strain evidence="1">Urdbean</strain>
    </source>
</reference>
<name>A0AAQ3MYD2_VIGMU</name>
<protein>
    <submittedName>
        <fullName evidence="1">Uncharacterized protein</fullName>
    </submittedName>
</protein>